<dbReference type="PIRSF" id="PIRSF009533">
    <property type="entry name" value="FlbT"/>
    <property type="match status" value="1"/>
</dbReference>
<evidence type="ECO:0000256" key="3">
    <source>
        <dbReference type="ARBA" id="ARBA00022884"/>
    </source>
</evidence>
<dbReference type="GO" id="GO:0006402">
    <property type="term" value="P:mRNA catabolic process"/>
    <property type="evidence" value="ECO:0007669"/>
    <property type="project" value="InterPro"/>
</dbReference>
<proteinExistence type="predicted"/>
<dbReference type="Proteomes" id="UP000233491">
    <property type="component" value="Unassembled WGS sequence"/>
</dbReference>
<dbReference type="Pfam" id="PF07378">
    <property type="entry name" value="FlbT"/>
    <property type="match status" value="1"/>
</dbReference>
<accession>A0A1I4QEM4</accession>
<keyword evidence="4" id="KW-0966">Cell projection</keyword>
<dbReference type="OrthoDB" id="7932924at2"/>
<keyword evidence="1" id="KW-0678">Repressor</keyword>
<dbReference type="NCBIfam" id="NF001995">
    <property type="entry name" value="PRK00794.1-1"/>
    <property type="match status" value="1"/>
</dbReference>
<evidence type="ECO:0000256" key="2">
    <source>
        <dbReference type="ARBA" id="ARBA00022795"/>
    </source>
</evidence>
<protein>
    <submittedName>
        <fullName evidence="4">Flagellar biosynthesis repressor FlbT</fullName>
    </submittedName>
</protein>
<name>A0A1I4QEM4_9HYPH</name>
<comment type="caution">
    <text evidence="4">The sequence shown here is derived from an EMBL/GenBank/DDBJ whole genome shotgun (WGS) entry which is preliminary data.</text>
</comment>
<dbReference type="GO" id="GO:0048027">
    <property type="term" value="F:mRNA 5'-UTR binding"/>
    <property type="evidence" value="ECO:0007669"/>
    <property type="project" value="InterPro"/>
</dbReference>
<keyword evidence="2" id="KW-1005">Bacterial flagellum biogenesis</keyword>
<evidence type="ECO:0000313" key="5">
    <source>
        <dbReference type="Proteomes" id="UP000233491"/>
    </source>
</evidence>
<evidence type="ECO:0000256" key="1">
    <source>
        <dbReference type="ARBA" id="ARBA00022491"/>
    </source>
</evidence>
<dbReference type="GO" id="GO:1902209">
    <property type="term" value="P:negative regulation of bacterial-type flagellum assembly"/>
    <property type="evidence" value="ECO:0007669"/>
    <property type="project" value="InterPro"/>
</dbReference>
<keyword evidence="3" id="KW-0694">RNA-binding</keyword>
<dbReference type="InterPro" id="IPR009967">
    <property type="entry name" value="Flagellum_FlbT"/>
</dbReference>
<dbReference type="AlphaFoldDB" id="A0A1I4QEM4"/>
<organism evidence="4 5">
    <name type="scientific">Pleomorphomonas diazotrophica</name>
    <dbReference type="NCBI Taxonomy" id="1166257"/>
    <lineage>
        <taxon>Bacteria</taxon>
        <taxon>Pseudomonadati</taxon>
        <taxon>Pseudomonadota</taxon>
        <taxon>Alphaproteobacteria</taxon>
        <taxon>Hyphomicrobiales</taxon>
        <taxon>Pleomorphomonadaceae</taxon>
        <taxon>Pleomorphomonas</taxon>
    </lineage>
</organism>
<dbReference type="EMBL" id="PJNW01000002">
    <property type="protein sequence ID" value="PKR91111.1"/>
    <property type="molecule type" value="Genomic_DNA"/>
</dbReference>
<keyword evidence="4" id="KW-0969">Cilium</keyword>
<reference evidence="4 5" key="1">
    <citation type="submission" date="2017-12" db="EMBL/GenBank/DDBJ databases">
        <title>Anaerobic carbon monoxide metabolism by Pleomorphomonas carboxyditropha sp. nov., a new mesophilic hydrogenogenic carboxidotroph.</title>
        <authorList>
            <person name="Esquivel-Elizondo S."/>
            <person name="Krajmalnik-Brown R."/>
        </authorList>
    </citation>
    <scope>NUCLEOTIDE SEQUENCE [LARGE SCALE GENOMIC DNA]</scope>
    <source>
        <strain evidence="4 5">R5-392</strain>
    </source>
</reference>
<keyword evidence="5" id="KW-1185">Reference proteome</keyword>
<gene>
    <name evidence="4" type="ORF">CXZ10_04965</name>
</gene>
<evidence type="ECO:0000313" key="4">
    <source>
        <dbReference type="EMBL" id="PKR91111.1"/>
    </source>
</evidence>
<sequence length="130" mass="14280">MHIGLRARERLYINGAVIRVDRKVSIELLNDVSFLLEAHVMQPEETTTPLRQLYFAVQMIMIDGADNRSARSIAAGLIASLDRTLINPDIRTGLRAVEAQLAAERPFDALKTIRSLFPVEAGVLGGLIAA</sequence>
<dbReference type="GO" id="GO:0044781">
    <property type="term" value="P:bacterial-type flagellum organization"/>
    <property type="evidence" value="ECO:0007669"/>
    <property type="project" value="UniProtKB-KW"/>
</dbReference>
<keyword evidence="4" id="KW-0282">Flagellum</keyword>